<dbReference type="SUPFAM" id="SSF56784">
    <property type="entry name" value="HAD-like"/>
    <property type="match status" value="1"/>
</dbReference>
<dbReference type="PANTHER" id="PTHR31284">
    <property type="entry name" value="ACID PHOSPHATASE-LIKE PROTEIN"/>
    <property type="match status" value="1"/>
</dbReference>
<dbReference type="PIRSF" id="PIRSF019271">
    <property type="entry name" value="Acid_Ptase_C"/>
    <property type="match status" value="1"/>
</dbReference>
<dbReference type="InterPro" id="IPR006423">
    <property type="entry name" value="Lipo_e_P4"/>
</dbReference>
<dbReference type="Proteomes" id="UP001304071">
    <property type="component" value="Chromosome 1"/>
</dbReference>
<dbReference type="PANTHER" id="PTHR31284:SF10">
    <property type="entry name" value="ACID PHOSPHATASE-LIKE PROTEIN"/>
    <property type="match status" value="1"/>
</dbReference>
<evidence type="ECO:0000256" key="2">
    <source>
        <dbReference type="SAM" id="SignalP"/>
    </source>
</evidence>
<accession>A0ABZ0Q8R9</accession>
<keyword evidence="1 2" id="KW-0732">Signal</keyword>
<dbReference type="SFLD" id="SFLDS00003">
    <property type="entry name" value="Haloacid_Dehalogenase"/>
    <property type="match status" value="1"/>
</dbReference>
<reference evidence="3 4" key="1">
    <citation type="submission" date="2023-11" db="EMBL/GenBank/DDBJ databases">
        <title>Plant-associative lifestyle of Vibrio porteresiae and its evolutionary dynamics.</title>
        <authorList>
            <person name="Rameshkumar N."/>
            <person name="Kirti K."/>
        </authorList>
    </citation>
    <scope>NUCLEOTIDE SEQUENCE [LARGE SCALE GENOMIC DNA]</scope>
    <source>
        <strain evidence="3 4">MSSRF30</strain>
    </source>
</reference>
<dbReference type="InterPro" id="IPR023214">
    <property type="entry name" value="HAD_sf"/>
</dbReference>
<proteinExistence type="predicted"/>
<dbReference type="Gene3D" id="3.40.50.1000">
    <property type="entry name" value="HAD superfamily/HAD-like"/>
    <property type="match status" value="1"/>
</dbReference>
<name>A0ABZ0Q8R9_9VIBR</name>
<evidence type="ECO:0000256" key="1">
    <source>
        <dbReference type="ARBA" id="ARBA00022729"/>
    </source>
</evidence>
<dbReference type="PROSITE" id="PS51257">
    <property type="entry name" value="PROKAR_LIPOPROTEIN"/>
    <property type="match status" value="1"/>
</dbReference>
<evidence type="ECO:0000313" key="4">
    <source>
        <dbReference type="Proteomes" id="UP001304071"/>
    </source>
</evidence>
<keyword evidence="4" id="KW-1185">Reference proteome</keyword>
<dbReference type="SFLD" id="SFLDG01125">
    <property type="entry name" value="C1.1:_Acid_Phosphatase_Like"/>
    <property type="match status" value="1"/>
</dbReference>
<dbReference type="Pfam" id="PF03767">
    <property type="entry name" value="Acid_phosphat_B"/>
    <property type="match status" value="1"/>
</dbReference>
<protein>
    <submittedName>
        <fullName evidence="3">HAD family acid phosphatase</fullName>
    </submittedName>
</protein>
<dbReference type="InterPro" id="IPR005519">
    <property type="entry name" value="Acid_phosphat_B-like"/>
</dbReference>
<organism evidence="3 4">
    <name type="scientific">Vibrio porteresiae DSM 19223</name>
    <dbReference type="NCBI Taxonomy" id="1123496"/>
    <lineage>
        <taxon>Bacteria</taxon>
        <taxon>Pseudomonadati</taxon>
        <taxon>Pseudomonadota</taxon>
        <taxon>Gammaproteobacteria</taxon>
        <taxon>Vibrionales</taxon>
        <taxon>Vibrionaceae</taxon>
        <taxon>Vibrio</taxon>
    </lineage>
</organism>
<dbReference type="EMBL" id="CP138203">
    <property type="protein sequence ID" value="WPC72838.1"/>
    <property type="molecule type" value="Genomic_DNA"/>
</dbReference>
<feature type="chain" id="PRO_5045898750" evidence="2">
    <location>
        <begin position="26"/>
        <end position="283"/>
    </location>
</feature>
<evidence type="ECO:0000313" key="3">
    <source>
        <dbReference type="EMBL" id="WPC72838.1"/>
    </source>
</evidence>
<feature type="signal peptide" evidence="2">
    <location>
        <begin position="1"/>
        <end position="25"/>
    </location>
</feature>
<gene>
    <name evidence="3" type="ORF">R8Z52_11955</name>
</gene>
<dbReference type="RefSeq" id="WP_261892626.1">
    <property type="nucleotide sequence ID" value="NZ_AP024895.1"/>
</dbReference>
<sequence>MIKPHTVFGTSATLITLACSFAVNAAPSKADDLLNATLWMQNSVEYKANVRGMYALAQMRLDEALKDKNWTALPTMQKSGFGMLPPAIIVDCDETMLDNNVYEAYLIKSGQGYSSKTWSQYVQDKVTEAMPGAVDFAKYAASKGVKIFYITNRKKESEQATLDNMKALGFPMDSQVDVLLTKGEKKEWTSDKATRDQYVANHYRVVLMLGDNLGDFTSPAGSPAQRLTTYQTNMAHWGKDWIMLPNPEYGSFESATFGNDYSLSPEKRRELKISALKAWEPKK</sequence>
<dbReference type="InterPro" id="IPR036412">
    <property type="entry name" value="HAD-like_sf"/>
</dbReference>